<dbReference type="EMBL" id="ATBP01001397">
    <property type="protein sequence ID" value="ETR67399.1"/>
    <property type="molecule type" value="Genomic_DNA"/>
</dbReference>
<proteinExistence type="predicted"/>
<evidence type="ECO:0000313" key="1">
    <source>
        <dbReference type="EMBL" id="ETR67399.1"/>
    </source>
</evidence>
<dbReference type="AlphaFoldDB" id="A0A1V1NXT5"/>
<dbReference type="Proteomes" id="UP000189670">
    <property type="component" value="Unassembled WGS sequence"/>
</dbReference>
<gene>
    <name evidence="1" type="ORF">OMM_11642</name>
</gene>
<organism evidence="1 2">
    <name type="scientific">Candidatus Magnetoglobus multicellularis str. Araruama</name>
    <dbReference type="NCBI Taxonomy" id="890399"/>
    <lineage>
        <taxon>Bacteria</taxon>
        <taxon>Pseudomonadati</taxon>
        <taxon>Thermodesulfobacteriota</taxon>
        <taxon>Desulfobacteria</taxon>
        <taxon>Desulfobacterales</taxon>
        <taxon>Desulfobacteraceae</taxon>
        <taxon>Candidatus Magnetoglobus</taxon>
    </lineage>
</organism>
<evidence type="ECO:0000313" key="2">
    <source>
        <dbReference type="Proteomes" id="UP000189670"/>
    </source>
</evidence>
<accession>A0A1V1NXT5</accession>
<name>A0A1V1NXT5_9BACT</name>
<protein>
    <submittedName>
        <fullName evidence="1">Uncharacterized protein</fullName>
    </submittedName>
</protein>
<comment type="caution">
    <text evidence="1">The sequence shown here is derived from an EMBL/GenBank/DDBJ whole genome shotgun (WGS) entry which is preliminary data.</text>
</comment>
<reference evidence="2" key="1">
    <citation type="submission" date="2012-11" db="EMBL/GenBank/DDBJ databases">
        <authorList>
            <person name="Lucero-Rivera Y.E."/>
            <person name="Tovar-Ramirez D."/>
        </authorList>
    </citation>
    <scope>NUCLEOTIDE SEQUENCE [LARGE SCALE GENOMIC DNA]</scope>
    <source>
        <strain evidence="2">Araruama</strain>
    </source>
</reference>
<sequence>MQAVIFSTFENQLNAVGKKYKFDPDKFFKNLCKDISKNPKKNAVFIAETETYQIFKRRVRNPKIRKGKSHGFRLWYCLRRNEIYFCLFEDVAQKIKEKSTQYHIARISEAMKAECEE</sequence>